<feature type="transmembrane region" description="Helical" evidence="2">
    <location>
        <begin position="1935"/>
        <end position="1954"/>
    </location>
</feature>
<feature type="transmembrane region" description="Helical" evidence="2">
    <location>
        <begin position="2006"/>
        <end position="2028"/>
    </location>
</feature>
<evidence type="ECO:0000256" key="1">
    <source>
        <dbReference type="SAM" id="MobiDB-lite"/>
    </source>
</evidence>
<feature type="transmembrane region" description="Helical" evidence="2">
    <location>
        <begin position="1477"/>
        <end position="1502"/>
    </location>
</feature>
<keyword evidence="2" id="KW-0472">Membrane</keyword>
<feature type="transmembrane region" description="Helical" evidence="2">
    <location>
        <begin position="1402"/>
        <end position="1423"/>
    </location>
</feature>
<feature type="transmembrane region" description="Helical" evidence="2">
    <location>
        <begin position="1865"/>
        <end position="1884"/>
    </location>
</feature>
<feature type="signal peptide" evidence="3">
    <location>
        <begin position="1"/>
        <end position="28"/>
    </location>
</feature>
<keyword evidence="5" id="KW-1185">Reference proteome</keyword>
<feature type="transmembrane region" description="Helical" evidence="2">
    <location>
        <begin position="1660"/>
        <end position="1681"/>
    </location>
</feature>
<protein>
    <submittedName>
        <fullName evidence="4">Uncharacterized protein</fullName>
    </submittedName>
</protein>
<comment type="caution">
    <text evidence="4">The sequence shown here is derived from an EMBL/GenBank/DDBJ whole genome shotgun (WGS) entry which is preliminary data.</text>
</comment>
<feature type="transmembrane region" description="Helical" evidence="2">
    <location>
        <begin position="2110"/>
        <end position="2134"/>
    </location>
</feature>
<dbReference type="Proteomes" id="UP000649617">
    <property type="component" value="Unassembled WGS sequence"/>
</dbReference>
<keyword evidence="2" id="KW-0812">Transmembrane</keyword>
<feature type="region of interest" description="Disordered" evidence="1">
    <location>
        <begin position="2304"/>
        <end position="2562"/>
    </location>
</feature>
<evidence type="ECO:0000313" key="4">
    <source>
        <dbReference type="EMBL" id="CAE7768855.1"/>
    </source>
</evidence>
<feature type="transmembrane region" description="Helical" evidence="2">
    <location>
        <begin position="1840"/>
        <end position="1859"/>
    </location>
</feature>
<proteinExistence type="predicted"/>
<feature type="compositionally biased region" description="Polar residues" evidence="1">
    <location>
        <begin position="2499"/>
        <end position="2520"/>
    </location>
</feature>
<dbReference type="OrthoDB" id="410335at2759"/>
<feature type="chain" id="PRO_5032413693" evidence="3">
    <location>
        <begin position="29"/>
        <end position="2562"/>
    </location>
</feature>
<feature type="transmembrane region" description="Helical" evidence="2">
    <location>
        <begin position="1307"/>
        <end position="1325"/>
    </location>
</feature>
<feature type="transmembrane region" description="Helical" evidence="2">
    <location>
        <begin position="1537"/>
        <end position="1561"/>
    </location>
</feature>
<accession>A0A812Y1S2</accession>
<feature type="transmembrane region" description="Helical" evidence="2">
    <location>
        <begin position="1966"/>
        <end position="1986"/>
    </location>
</feature>
<feature type="compositionally biased region" description="Polar residues" evidence="1">
    <location>
        <begin position="2398"/>
        <end position="2412"/>
    </location>
</feature>
<feature type="compositionally biased region" description="Acidic residues" evidence="1">
    <location>
        <begin position="2376"/>
        <end position="2389"/>
    </location>
</feature>
<feature type="transmembrane region" description="Helical" evidence="2">
    <location>
        <begin position="1905"/>
        <end position="1923"/>
    </location>
</feature>
<dbReference type="EMBL" id="CAJNIZ010047493">
    <property type="protein sequence ID" value="CAE7768855.1"/>
    <property type="molecule type" value="Genomic_DNA"/>
</dbReference>
<feature type="compositionally biased region" description="Basic and acidic residues" evidence="1">
    <location>
        <begin position="2435"/>
        <end position="2448"/>
    </location>
</feature>
<feature type="transmembrane region" description="Helical" evidence="2">
    <location>
        <begin position="1616"/>
        <end position="1640"/>
    </location>
</feature>
<feature type="transmembrane region" description="Helical" evidence="2">
    <location>
        <begin position="1567"/>
        <end position="1595"/>
    </location>
</feature>
<organism evidence="4 5">
    <name type="scientific">Symbiodinium pilosum</name>
    <name type="common">Dinoflagellate</name>
    <dbReference type="NCBI Taxonomy" id="2952"/>
    <lineage>
        <taxon>Eukaryota</taxon>
        <taxon>Sar</taxon>
        <taxon>Alveolata</taxon>
        <taxon>Dinophyceae</taxon>
        <taxon>Suessiales</taxon>
        <taxon>Symbiodiniaceae</taxon>
        <taxon>Symbiodinium</taxon>
    </lineage>
</organism>
<evidence type="ECO:0000256" key="3">
    <source>
        <dbReference type="SAM" id="SignalP"/>
    </source>
</evidence>
<evidence type="ECO:0000313" key="5">
    <source>
        <dbReference type="Proteomes" id="UP000649617"/>
    </source>
</evidence>
<feature type="compositionally biased region" description="Polar residues" evidence="1">
    <location>
        <begin position="2356"/>
        <end position="2366"/>
    </location>
</feature>
<sequence>MSLSGKLSRLRRLWLIWILFASAEGLAGRKLQLGRPDGPPQKIVISNESPVPDAWVVHELELFFGFCHEDRPLDAFLSNIWSSGTRRENEDATAAFRAFDGSLQTNWTADCRQVLGGCAPLDGYIGLDVRDSPEYIEAWANKDEPFNISNPFMEKLKVRCIRIFQDPHPLHKADVISIREVWPDTSTEIEGDYVFITLQVLESVSAGIWSRRPSIEDTAWRIVSLWPTEDPLTLTEVKFFKDELCSLQIHGAPFSCGSVDALTEGEMQAMDLNLDTHWRAKCASDGGGCSAQEAFFGLDFGDAVTQVKCVQLYQYMPNSLAIISERPSYSRGFDLQHWTGKSWLSKERFWDPAFVSQVSNPEWLPTMITPYFGGAPGVWEDLRPPNKTAWRIMNDDWTSAQWHVHELEFYESEACDGPKLEGTPLDMVGPSNEHMAALAFDGDTSHNLAWESHCLGSCVPYEAWLGLYMRPHNPGLGETYEGPQVRCLRLMQSRFQQHTAASIILSRFMNGQWEGQETHRFVGGGTWNQRPAPPWTQWRILNDGAIRGQWRIHELMAFKDPLCIDPVESGSPLASGYAVFAEGPDRLFDSKENPPWGADCMQCNESRGYWIGMQLPRETEDARAGLSLLRCIKLWQSAKVEQQASGLKVELWNGRDWTMSPISASGFLDGGGGGIWSRQPASHMTKWRLRPNMAFDAHWRVEEIEYFADSLCSRRIREFRSGNGGAGLSVSGYTSALAGFDLAGRPAMWSEAELAADGDETSYVLLSHMPSMGRPAWVSVDYLSESVFVRCVRIRQGPLPVQHAFSVKLEIWDGAKWGSDPEMSPEEETLDGLGGGGWQRRPAAAETIWRIENLDFVPEGWVLYELEFYKEPSCSGSRLLGEPTASGFIPPESDHGPFQAFDRDEKSAWVSQCAYVQEADLPLGYEWTGLPMGCDPSRAWIGLDLGASSPGTVQCVRLIQAGYQHMQSARVGLSKWDGKGWQQTMELSGLGGSSWEQRPAAPNTMWRILHGARRPGVCRNQLSRINRRSWGVSDLVFYSDEECGQAITGGSAISSGSIDFYRETVADPADGYNASNSLDVDKLTTWGANCNFGWKPAGLLGMQDSTRVNCSGAWLGMAFVSKAVEVRCIKMVQSRLESSICCDPASEAELQRWNGSAWIEATWVREPPPAYNPGERVQTERTHLGAQFKSLGECPQLEFLSDRRIDLEEIEEIRNRRESDNCRIQLTGATSLMGDPVCVTHKRCSRNFGDEGDCCPMGDPKFAISRCCCDFISSEPIFNDTDVPVENGDLRIKFNFEYATIWLSNHLPWAGLVTTVIAYFSALGLPKDVRERITLWCHRPPAHLSHAHLRLWIRRTIATFLWPAVEWRDFLANSDSSVARLCRWFVLPNGELPSPLELHRGLLFLLFGFLFAGMAPWLGIGIICGEGALRGLIGVSVVIRWFKSKYNPLDLRDMALRRKITRVRMKTEEDTADGVDVGMGCAVAFAASLVYFLKFIFDMLILRSQMISMGMIESIEARLIVDIFPGLLELLREPGMLIYQMMDTASQGVSVALTFTIGMPLCEGSCVLVGSVGLVAVLVCAMQWLNYDLFGLFVAARSMSRSTRPECQRIFAQSSIMGVLGLSFAIIQLSMVLFTRALLFANPFQQTVWMCEHDDTLALYMGRTLLFLSALGGVVFVFFAVNGHFMGQDYLLERVGRFLAIDLDGLDPDGTGPGGGIVRCNVFFAAFPTLCGLWLDWWNIEAFLVAERARVYAEVLWDPQPCRTCGKIHTPYDLMMTATGRTISITTQIVPYGALLGKASEYLNDPPFIYWGTKLTCMSASRAPETARPQISKKKIVPNLFLYTAEFLTLLIEYVVPVVKRISSVSIYICCLLGTFTLTEKNLVEQGRFVLQTGFMCAAFKGLSAYLLDPLLSFLLGAIYRTLEAVEGIQNAKNYIPRTVVGQVIAGGPVAILITNSATTNGWASFADGLIVGCVAGYITSMFTLAVNACLERSSPQPGDPPRRAVIPLVVKITYSLAVGVGVGAVSLRDDRTNTMSAFRDILAFRDDKAMVTVRGAVTGIILSAAAQFVSLKIVLLENRPYNEDEGPGHTMRNWRDSPTHRVLRTVRQLGGAVGVPLAGLIGNVLAETIFGSVSETETSVVSTTVKALFALGTGNFSGIVLALAVNKMLDNPPQLAGFFTFLGVCVLAANWNPVFGFTAAVIFGCAVGSVFEEFVARSVMRQELIRRDAWNEVDDDFINQAALKQLSYADSEHETNSEYFAASPTREENLLVALGAASAKAQTAELLQRARLRRGESEFSVEALRASAEVSPDDAEEQERRIEPYSSGPQLQNVPDHLAVELDDRDGSEDFNKGDISSRTVSRTSLAVAERQIPPEDDDSEEEDEEETPFEKMQLAIQAQLSSRTHTSGPPTSRPDLIQPPPEVGNPGNYEDAALEKDLFHRWETKSKPAATSTMPARSGQRINISNMSRPKPKAAPSRNLRPVAKSKSIPEKPSLRSLKQSSTFASSMLSQESLQAQSPVAARRTDGYQRSIMNDALQTSRSAPRPNSLPNGEAHEAAGP</sequence>
<feature type="compositionally biased region" description="Polar residues" evidence="1">
    <location>
        <begin position="2451"/>
        <end position="2470"/>
    </location>
</feature>
<feature type="transmembrane region" description="Helical" evidence="2">
    <location>
        <begin position="2176"/>
        <end position="2192"/>
    </location>
</feature>
<keyword evidence="2" id="KW-1133">Transmembrane helix</keyword>
<reference evidence="4" key="1">
    <citation type="submission" date="2021-02" db="EMBL/GenBank/DDBJ databases">
        <authorList>
            <person name="Dougan E. K."/>
            <person name="Rhodes N."/>
            <person name="Thang M."/>
            <person name="Chan C."/>
        </authorList>
    </citation>
    <scope>NUCLEOTIDE SEQUENCE</scope>
</reference>
<keyword evidence="3" id="KW-0732">Signal</keyword>
<evidence type="ECO:0000256" key="2">
    <source>
        <dbReference type="SAM" id="Phobius"/>
    </source>
</evidence>
<gene>
    <name evidence="4" type="ORF">SPIL2461_LOCUS22601</name>
</gene>
<feature type="transmembrane region" description="Helical" evidence="2">
    <location>
        <begin position="2146"/>
        <end position="2164"/>
    </location>
</feature>
<name>A0A812Y1S2_SYMPI</name>